<keyword evidence="1" id="KW-0472">Membrane</keyword>
<evidence type="ECO:0000313" key="3">
    <source>
        <dbReference type="Proteomes" id="UP001319121"/>
    </source>
</evidence>
<protein>
    <recommendedName>
        <fullName evidence="4">VanZ-like domain-containing protein</fullName>
    </recommendedName>
</protein>
<gene>
    <name evidence="2" type="ORF">FGKAn22_05900</name>
</gene>
<dbReference type="AlphaFoldDB" id="A0AAN1W054"/>
<proteinExistence type="predicted"/>
<dbReference type="RefSeq" id="WP_212786505.1">
    <property type="nucleotide sequence ID" value="NZ_AP019536.1"/>
</dbReference>
<keyword evidence="1" id="KW-0812">Transmembrane</keyword>
<dbReference type="Proteomes" id="UP001319121">
    <property type="component" value="Chromosome"/>
</dbReference>
<reference evidence="2 3" key="1">
    <citation type="submission" date="2019-03" db="EMBL/GenBank/DDBJ databases">
        <title>Complete genome sequence of Ferrigenium kumadai strain An22, a microaerophilic iron-oxidizing bacterium isolated from a paddy field soil.</title>
        <authorList>
            <person name="Watanabe T."/>
            <person name="Asakawa S."/>
        </authorList>
    </citation>
    <scope>NUCLEOTIDE SEQUENCE [LARGE SCALE GENOMIC DNA]</scope>
    <source>
        <strain evidence="2 3">An22</strain>
    </source>
</reference>
<evidence type="ECO:0000256" key="1">
    <source>
        <dbReference type="SAM" id="Phobius"/>
    </source>
</evidence>
<keyword evidence="3" id="KW-1185">Reference proteome</keyword>
<organism evidence="2 3">
    <name type="scientific">Ferrigenium kumadai</name>
    <dbReference type="NCBI Taxonomy" id="1682490"/>
    <lineage>
        <taxon>Bacteria</taxon>
        <taxon>Pseudomonadati</taxon>
        <taxon>Pseudomonadota</taxon>
        <taxon>Betaproteobacteria</taxon>
        <taxon>Nitrosomonadales</taxon>
        <taxon>Gallionellaceae</taxon>
        <taxon>Ferrigenium</taxon>
    </lineage>
</organism>
<keyword evidence="1" id="KW-1133">Transmembrane helix</keyword>
<feature type="transmembrane region" description="Helical" evidence="1">
    <location>
        <begin position="89"/>
        <end position="108"/>
    </location>
</feature>
<dbReference type="PANTHER" id="PTHR28008">
    <property type="entry name" value="DOMAIN PROTEIN, PUTATIVE (AFU_ORTHOLOGUE AFUA_3G10980)-RELATED"/>
    <property type="match status" value="1"/>
</dbReference>
<evidence type="ECO:0008006" key="4">
    <source>
        <dbReference type="Google" id="ProtNLM"/>
    </source>
</evidence>
<sequence>MHKLRKPWLALGWLWVAALVYVSLTPNPPDAVRFLNADKLEHALAYCLLMLWFSQVYVRRTQRLFTAALMIAMGIAMEFLQGMTGFRSFQYADMVANSIGVLLGWAWARTSLGRIGRALETRFLK</sequence>
<feature type="transmembrane region" description="Helical" evidence="1">
    <location>
        <begin position="65"/>
        <end position="83"/>
    </location>
</feature>
<dbReference type="KEGG" id="fku:FGKAn22_05900"/>
<dbReference type="PANTHER" id="PTHR28008:SF1">
    <property type="entry name" value="DOMAIN PROTEIN, PUTATIVE (AFU_ORTHOLOGUE AFUA_3G10980)-RELATED"/>
    <property type="match status" value="1"/>
</dbReference>
<evidence type="ECO:0000313" key="2">
    <source>
        <dbReference type="EMBL" id="BBI98897.1"/>
    </source>
</evidence>
<feature type="transmembrane region" description="Helical" evidence="1">
    <location>
        <begin position="40"/>
        <end position="58"/>
    </location>
</feature>
<name>A0AAN1W054_9PROT</name>
<accession>A0AAN1W054</accession>
<dbReference type="EMBL" id="AP019536">
    <property type="protein sequence ID" value="BBI98897.1"/>
    <property type="molecule type" value="Genomic_DNA"/>
</dbReference>
<dbReference type="NCBIfam" id="NF037970">
    <property type="entry name" value="vanZ_1"/>
    <property type="match status" value="1"/>
</dbReference>